<evidence type="ECO:0000313" key="1">
    <source>
        <dbReference type="EMBL" id="KIY46329.1"/>
    </source>
</evidence>
<gene>
    <name evidence="1" type="ORF">FISHEDRAFT_47498</name>
</gene>
<dbReference type="EMBL" id="KN882035">
    <property type="protein sequence ID" value="KIY46329.1"/>
    <property type="molecule type" value="Genomic_DNA"/>
</dbReference>
<name>A0A0D7A7J5_9AGAR</name>
<dbReference type="PROSITE" id="PS00374">
    <property type="entry name" value="MGMT"/>
    <property type="match status" value="1"/>
</dbReference>
<proteinExistence type="predicted"/>
<dbReference type="SUPFAM" id="SSF52540">
    <property type="entry name" value="P-loop containing nucleoside triphosphate hydrolases"/>
    <property type="match status" value="1"/>
</dbReference>
<dbReference type="InterPro" id="IPR001497">
    <property type="entry name" value="MethylDNA_cys_MeTrfase_AS"/>
</dbReference>
<keyword evidence="1" id="KW-0378">Hydrolase</keyword>
<accession>A0A0D7A7J5</accession>
<dbReference type="GO" id="GO:0016787">
    <property type="term" value="F:hydrolase activity"/>
    <property type="evidence" value="ECO:0007669"/>
    <property type="project" value="UniProtKB-KW"/>
</dbReference>
<evidence type="ECO:0000313" key="2">
    <source>
        <dbReference type="Proteomes" id="UP000054144"/>
    </source>
</evidence>
<keyword evidence="2" id="KW-1185">Reference proteome</keyword>
<dbReference type="InterPro" id="IPR027417">
    <property type="entry name" value="P-loop_NTPase"/>
</dbReference>
<dbReference type="GO" id="GO:0006281">
    <property type="term" value="P:DNA repair"/>
    <property type="evidence" value="ECO:0007669"/>
    <property type="project" value="InterPro"/>
</dbReference>
<dbReference type="PANTHER" id="PTHR10285">
    <property type="entry name" value="URIDINE KINASE"/>
    <property type="match status" value="1"/>
</dbReference>
<dbReference type="Gene3D" id="3.40.50.300">
    <property type="entry name" value="P-loop containing nucleotide triphosphate hydrolases"/>
    <property type="match status" value="1"/>
</dbReference>
<sequence length="237" mass="25859">MDAKARECAALLVCRAQKIGPSSRLLVGISGIPASGKSQFAQLVAHVTNTLLHDAGAAYEAVLIGLDGWHLTRAQLDAFPHPKLAHDRRGSHWTFDGNAYVEFVKSLREPLSPGSYKVIMAPSFDHALKDPTPHAISILPCHRIVVIEGLYTCLATPPWETAAALLDERWILSVDISEAERRLVKRHVLSGVAKDHEEAVWRANENDIPNGRYIFANSLPPTLVIESVDDPALGSPS</sequence>
<dbReference type="AlphaFoldDB" id="A0A0D7A7J5"/>
<dbReference type="GO" id="GO:0003908">
    <property type="term" value="F:methylated-DNA-[protein]-cysteine S-methyltransferase activity"/>
    <property type="evidence" value="ECO:0007669"/>
    <property type="project" value="InterPro"/>
</dbReference>
<reference evidence="1 2" key="1">
    <citation type="journal article" date="2015" name="Fungal Genet. Biol.">
        <title>Evolution of novel wood decay mechanisms in Agaricales revealed by the genome sequences of Fistulina hepatica and Cylindrobasidium torrendii.</title>
        <authorList>
            <person name="Floudas D."/>
            <person name="Held B.W."/>
            <person name="Riley R."/>
            <person name="Nagy L.G."/>
            <person name="Koehler G."/>
            <person name="Ransdell A.S."/>
            <person name="Younus H."/>
            <person name="Chow J."/>
            <person name="Chiniquy J."/>
            <person name="Lipzen A."/>
            <person name="Tritt A."/>
            <person name="Sun H."/>
            <person name="Haridas S."/>
            <person name="LaButti K."/>
            <person name="Ohm R.A."/>
            <person name="Kues U."/>
            <person name="Blanchette R.A."/>
            <person name="Grigoriev I.V."/>
            <person name="Minto R.E."/>
            <person name="Hibbett D.S."/>
        </authorList>
    </citation>
    <scope>NUCLEOTIDE SEQUENCE [LARGE SCALE GENOMIC DNA]</scope>
    <source>
        <strain evidence="1 2">ATCC 64428</strain>
    </source>
</reference>
<protein>
    <submittedName>
        <fullName evidence="1">p-loop containing nucleoside triphosphate hydrolase protein</fullName>
    </submittedName>
</protein>
<dbReference type="OrthoDB" id="6362633at2759"/>
<organism evidence="1 2">
    <name type="scientific">Fistulina hepatica ATCC 64428</name>
    <dbReference type="NCBI Taxonomy" id="1128425"/>
    <lineage>
        <taxon>Eukaryota</taxon>
        <taxon>Fungi</taxon>
        <taxon>Dikarya</taxon>
        <taxon>Basidiomycota</taxon>
        <taxon>Agaricomycotina</taxon>
        <taxon>Agaricomycetes</taxon>
        <taxon>Agaricomycetidae</taxon>
        <taxon>Agaricales</taxon>
        <taxon>Fistulinaceae</taxon>
        <taxon>Fistulina</taxon>
    </lineage>
</organism>
<dbReference type="Proteomes" id="UP000054144">
    <property type="component" value="Unassembled WGS sequence"/>
</dbReference>